<dbReference type="Proteomes" id="UP000028542">
    <property type="component" value="Unassembled WGS sequence"/>
</dbReference>
<feature type="transmembrane region" description="Helical" evidence="5">
    <location>
        <begin position="285"/>
        <end position="303"/>
    </location>
</feature>
<evidence type="ECO:0000313" key="7">
    <source>
        <dbReference type="Proteomes" id="UP000028542"/>
    </source>
</evidence>
<evidence type="ECO:0000256" key="3">
    <source>
        <dbReference type="ARBA" id="ARBA00022989"/>
    </source>
</evidence>
<dbReference type="PANTHER" id="PTHR37955">
    <property type="entry name" value="TELLURITE RESISTANCE PROTEIN TEHA"/>
    <property type="match status" value="1"/>
</dbReference>
<evidence type="ECO:0000256" key="1">
    <source>
        <dbReference type="ARBA" id="ARBA00004141"/>
    </source>
</evidence>
<dbReference type="Gene3D" id="1.50.10.150">
    <property type="entry name" value="Voltage-dependent anion channel"/>
    <property type="match status" value="1"/>
</dbReference>
<dbReference type="AlphaFoldDB" id="A0A084JCM5"/>
<comment type="subcellular location">
    <subcellularLocation>
        <location evidence="1">Membrane</location>
        <topology evidence="1">Multi-pass membrane protein</topology>
    </subcellularLocation>
</comment>
<dbReference type="GO" id="GO:0046583">
    <property type="term" value="F:monoatomic cation efflux transmembrane transporter activity"/>
    <property type="evidence" value="ECO:0007669"/>
    <property type="project" value="TreeGrafter"/>
</dbReference>
<dbReference type="EMBL" id="JPMD01000019">
    <property type="protein sequence ID" value="KEZ86709.1"/>
    <property type="molecule type" value="Genomic_DNA"/>
</dbReference>
<comment type="caution">
    <text evidence="6">The sequence shown here is derived from an EMBL/GenBank/DDBJ whole genome shotgun (WGS) entry which is preliminary data.</text>
</comment>
<feature type="transmembrane region" description="Helical" evidence="5">
    <location>
        <begin position="93"/>
        <end position="114"/>
    </location>
</feature>
<feature type="transmembrane region" description="Helical" evidence="5">
    <location>
        <begin position="67"/>
        <end position="87"/>
    </location>
</feature>
<evidence type="ECO:0000256" key="4">
    <source>
        <dbReference type="ARBA" id="ARBA00023136"/>
    </source>
</evidence>
<keyword evidence="3 5" id="KW-1133">Transmembrane helix</keyword>
<sequence>MNMNYIKKIPLPMAAVMLALASLGNLLSSYNIVFKNILGVISAIILILLTIKIITCWKAVKEEIKNPVIAAVIPTYSMGVMILSAYLKEISFSSGFILWWVGVLIHIGLIIFYTKNFILKFDIKKMFPSTFIVYVGIGVGGITAPAFKLAQLGQAFFWIAFISLIILIPVLGYRTLIVKGIPEPAFPTTVIFAAPAALTLAAYLNSFSEKNINMVMFLAVLVMVLYICGIVYLVQGLRLKFYPSYAAFTFPMVISAIAMKGTNGFLMKAGKEISWLKYVVKFQEVIATVIVLYVLIRFLMFILKKDTVKVNTTISR</sequence>
<keyword evidence="4 5" id="KW-0472">Membrane</keyword>
<evidence type="ECO:0000313" key="6">
    <source>
        <dbReference type="EMBL" id="KEZ86709.1"/>
    </source>
</evidence>
<feature type="transmembrane region" description="Helical" evidence="5">
    <location>
        <begin position="155"/>
        <end position="173"/>
    </location>
</feature>
<dbReference type="GO" id="GO:0005886">
    <property type="term" value="C:plasma membrane"/>
    <property type="evidence" value="ECO:0007669"/>
    <property type="project" value="TreeGrafter"/>
</dbReference>
<accession>A0A084JCM5</accession>
<dbReference type="STRING" id="318464.IO99_08785"/>
<feature type="transmembrane region" description="Helical" evidence="5">
    <location>
        <begin position="185"/>
        <end position="206"/>
    </location>
</feature>
<dbReference type="InterPro" id="IPR004695">
    <property type="entry name" value="SLAC1/Mae1/Ssu1/TehA"/>
</dbReference>
<dbReference type="PANTHER" id="PTHR37955:SF1">
    <property type="entry name" value="DEP DOMAIN-CONTAINING PROTEIN"/>
    <property type="match status" value="1"/>
</dbReference>
<feature type="transmembrane region" description="Helical" evidence="5">
    <location>
        <begin position="39"/>
        <end position="60"/>
    </location>
</feature>
<organism evidence="6 7">
    <name type="scientific">Clostridium sulfidigenes</name>
    <dbReference type="NCBI Taxonomy" id="318464"/>
    <lineage>
        <taxon>Bacteria</taxon>
        <taxon>Bacillati</taxon>
        <taxon>Bacillota</taxon>
        <taxon>Clostridia</taxon>
        <taxon>Eubacteriales</taxon>
        <taxon>Clostridiaceae</taxon>
        <taxon>Clostridium</taxon>
    </lineage>
</organism>
<dbReference type="CDD" id="cd09325">
    <property type="entry name" value="TDT_C4-dicarb_trans"/>
    <property type="match status" value="1"/>
</dbReference>
<dbReference type="InterPro" id="IPR038665">
    <property type="entry name" value="Voltage-dep_anion_channel_sf"/>
</dbReference>
<name>A0A084JCM5_9CLOT</name>
<proteinExistence type="predicted"/>
<dbReference type="InterPro" id="IPR052951">
    <property type="entry name" value="Tellurite_res_ion_channel"/>
</dbReference>
<reference evidence="6 7" key="1">
    <citation type="submission" date="2014-07" db="EMBL/GenBank/DDBJ databases">
        <title>Draft genome of Clostridium sulfidigenes 113A isolated from sediments associated with methane hydrate from Krishna Godavari basin.</title>
        <authorList>
            <person name="Honkalas V.S."/>
            <person name="Dabir A.P."/>
            <person name="Arora P."/>
            <person name="Dhakephalkar P.K."/>
        </authorList>
    </citation>
    <scope>NUCLEOTIDE SEQUENCE [LARGE SCALE GENOMIC DNA]</scope>
    <source>
        <strain evidence="6 7">113A</strain>
    </source>
</reference>
<keyword evidence="7" id="KW-1185">Reference proteome</keyword>
<gene>
    <name evidence="6" type="ORF">IO99_08785</name>
</gene>
<protein>
    <submittedName>
        <fullName evidence="6">C4-dicarboxylate ABC transporter</fullName>
    </submittedName>
</protein>
<keyword evidence="2 5" id="KW-0812">Transmembrane</keyword>
<dbReference type="Pfam" id="PF03595">
    <property type="entry name" value="SLAC1"/>
    <property type="match status" value="1"/>
</dbReference>
<evidence type="ECO:0000256" key="5">
    <source>
        <dbReference type="SAM" id="Phobius"/>
    </source>
</evidence>
<feature type="transmembrane region" description="Helical" evidence="5">
    <location>
        <begin position="212"/>
        <end position="234"/>
    </location>
</feature>
<feature type="transmembrane region" description="Helical" evidence="5">
    <location>
        <begin position="241"/>
        <end position="259"/>
    </location>
</feature>
<dbReference type="eggNOG" id="COG1275">
    <property type="taxonomic scope" value="Bacteria"/>
</dbReference>
<feature type="transmembrane region" description="Helical" evidence="5">
    <location>
        <begin position="126"/>
        <end position="149"/>
    </location>
</feature>
<evidence type="ECO:0000256" key="2">
    <source>
        <dbReference type="ARBA" id="ARBA00022692"/>
    </source>
</evidence>